<comment type="subcellular location">
    <subcellularLocation>
        <location evidence="1">Membrane</location>
        <topology evidence="1">Multi-pass membrane protein</topology>
    </subcellularLocation>
</comment>
<keyword evidence="3 5" id="KW-1133">Transmembrane helix</keyword>
<sequence length="288" mass="32527">MIGHSLGSSLGGMLFAEFGFLISFLFCIMILLTALASSTLLVRDYKTENEDDNKSISFFRDFFNIIHFQKSVKTCFNKGPNKRRIKVIIFLSLLFIVAGPSHAENSVNYMFTRFSFGWNTVQYGLFTASKFSMELIGTFITLTIVIKFFRCDESLLGMFGVVSSMAANSIYASAPSPGYFYSGVFFGLFTPLPYMAVRSLIAKTIPAHEQAQSNSVFGICDAITPLIFGPLYTTIYKYTIDIFPGTYLVVTIFLKSIGFCFFIFLYYQSRRESRTENKDLNNDCHSLN</sequence>
<feature type="transmembrane region" description="Helical" evidence="5">
    <location>
        <begin position="247"/>
        <end position="267"/>
    </location>
</feature>
<comment type="caution">
    <text evidence="6">The sequence shown here is derived from an EMBL/GenBank/DDBJ whole genome shotgun (WGS) entry which is preliminary data.</text>
</comment>
<dbReference type="SUPFAM" id="SSF103473">
    <property type="entry name" value="MFS general substrate transporter"/>
    <property type="match status" value="1"/>
</dbReference>
<proteinExistence type="predicted"/>
<dbReference type="PANTHER" id="PTHR23507:SF1">
    <property type="entry name" value="FI18259P1-RELATED"/>
    <property type="match status" value="1"/>
</dbReference>
<keyword evidence="4 5" id="KW-0472">Membrane</keyword>
<feature type="transmembrane region" description="Helical" evidence="5">
    <location>
        <begin position="216"/>
        <end position="235"/>
    </location>
</feature>
<feature type="transmembrane region" description="Helical" evidence="5">
    <location>
        <begin position="178"/>
        <end position="196"/>
    </location>
</feature>
<dbReference type="AlphaFoldDB" id="A0AAW1ULF4"/>
<feature type="transmembrane region" description="Helical" evidence="5">
    <location>
        <begin position="20"/>
        <end position="42"/>
    </location>
</feature>
<evidence type="ECO:0000256" key="5">
    <source>
        <dbReference type="SAM" id="Phobius"/>
    </source>
</evidence>
<gene>
    <name evidence="6" type="ORF">WA026_013208</name>
</gene>
<protein>
    <submittedName>
        <fullName evidence="6">Uncharacterized protein</fullName>
    </submittedName>
</protein>
<dbReference type="Pfam" id="PF07690">
    <property type="entry name" value="MFS_1"/>
    <property type="match status" value="1"/>
</dbReference>
<keyword evidence="2 5" id="KW-0812">Transmembrane</keyword>
<name>A0AAW1ULF4_9CUCU</name>
<dbReference type="GO" id="GO:0022857">
    <property type="term" value="F:transmembrane transporter activity"/>
    <property type="evidence" value="ECO:0007669"/>
    <property type="project" value="InterPro"/>
</dbReference>
<evidence type="ECO:0000256" key="4">
    <source>
        <dbReference type="ARBA" id="ARBA00023136"/>
    </source>
</evidence>
<dbReference type="EMBL" id="JARQZJ010000066">
    <property type="protein sequence ID" value="KAK9880880.1"/>
    <property type="molecule type" value="Genomic_DNA"/>
</dbReference>
<reference evidence="6 7" key="1">
    <citation type="submission" date="2023-03" db="EMBL/GenBank/DDBJ databases">
        <title>Genome insight into feeding habits of ladybird beetles.</title>
        <authorList>
            <person name="Li H.-S."/>
            <person name="Huang Y.-H."/>
            <person name="Pang H."/>
        </authorList>
    </citation>
    <scope>NUCLEOTIDE SEQUENCE [LARGE SCALE GENOMIC DNA]</scope>
    <source>
        <strain evidence="6">SYSU_2023b</strain>
        <tissue evidence="6">Whole body</tissue>
    </source>
</reference>
<evidence type="ECO:0000313" key="6">
    <source>
        <dbReference type="EMBL" id="KAK9880880.1"/>
    </source>
</evidence>
<feature type="transmembrane region" description="Helical" evidence="5">
    <location>
        <begin position="87"/>
        <end position="103"/>
    </location>
</feature>
<feature type="transmembrane region" description="Helical" evidence="5">
    <location>
        <begin position="123"/>
        <end position="148"/>
    </location>
</feature>
<evidence type="ECO:0000256" key="1">
    <source>
        <dbReference type="ARBA" id="ARBA00004141"/>
    </source>
</evidence>
<dbReference type="Proteomes" id="UP001431783">
    <property type="component" value="Unassembled WGS sequence"/>
</dbReference>
<dbReference type="GO" id="GO:0016020">
    <property type="term" value="C:membrane"/>
    <property type="evidence" value="ECO:0007669"/>
    <property type="project" value="UniProtKB-SubCell"/>
</dbReference>
<feature type="transmembrane region" description="Helical" evidence="5">
    <location>
        <begin position="155"/>
        <end position="172"/>
    </location>
</feature>
<dbReference type="InterPro" id="IPR036259">
    <property type="entry name" value="MFS_trans_sf"/>
</dbReference>
<evidence type="ECO:0000256" key="2">
    <source>
        <dbReference type="ARBA" id="ARBA00022692"/>
    </source>
</evidence>
<keyword evidence="7" id="KW-1185">Reference proteome</keyword>
<dbReference type="InterPro" id="IPR011701">
    <property type="entry name" value="MFS"/>
</dbReference>
<evidence type="ECO:0000256" key="3">
    <source>
        <dbReference type="ARBA" id="ARBA00022989"/>
    </source>
</evidence>
<organism evidence="6 7">
    <name type="scientific">Henosepilachna vigintioctopunctata</name>
    <dbReference type="NCBI Taxonomy" id="420089"/>
    <lineage>
        <taxon>Eukaryota</taxon>
        <taxon>Metazoa</taxon>
        <taxon>Ecdysozoa</taxon>
        <taxon>Arthropoda</taxon>
        <taxon>Hexapoda</taxon>
        <taxon>Insecta</taxon>
        <taxon>Pterygota</taxon>
        <taxon>Neoptera</taxon>
        <taxon>Endopterygota</taxon>
        <taxon>Coleoptera</taxon>
        <taxon>Polyphaga</taxon>
        <taxon>Cucujiformia</taxon>
        <taxon>Coccinelloidea</taxon>
        <taxon>Coccinellidae</taxon>
        <taxon>Epilachninae</taxon>
        <taxon>Epilachnini</taxon>
        <taxon>Henosepilachna</taxon>
    </lineage>
</organism>
<accession>A0AAW1ULF4</accession>
<dbReference type="Gene3D" id="1.20.1250.20">
    <property type="entry name" value="MFS general substrate transporter like domains"/>
    <property type="match status" value="1"/>
</dbReference>
<evidence type="ECO:0000313" key="7">
    <source>
        <dbReference type="Proteomes" id="UP001431783"/>
    </source>
</evidence>
<dbReference type="PANTHER" id="PTHR23507">
    <property type="entry name" value="ZGC:174356"/>
    <property type="match status" value="1"/>
</dbReference>